<dbReference type="PANTHER" id="PTHR17695">
    <property type="entry name" value="SMALL SUBUNIT PROCESSOME COMPONENT 20 HOMOLOG"/>
    <property type="match status" value="1"/>
</dbReference>
<dbReference type="EMBL" id="UZAJ01006647">
    <property type="protein sequence ID" value="VDO47887.1"/>
    <property type="molecule type" value="Genomic_DNA"/>
</dbReference>
<reference evidence="4" key="1">
    <citation type="submission" date="2016-06" db="UniProtKB">
        <authorList>
            <consortium name="WormBaseParasite"/>
        </authorList>
    </citation>
    <scope>IDENTIFICATION</scope>
</reference>
<evidence type="ECO:0000313" key="3">
    <source>
        <dbReference type="Proteomes" id="UP000267606"/>
    </source>
</evidence>
<dbReference type="GO" id="GO:0032040">
    <property type="term" value="C:small-subunit processome"/>
    <property type="evidence" value="ECO:0007669"/>
    <property type="project" value="TreeGrafter"/>
</dbReference>
<dbReference type="GO" id="GO:0030686">
    <property type="term" value="C:90S preribosome"/>
    <property type="evidence" value="ECO:0007669"/>
    <property type="project" value="TreeGrafter"/>
</dbReference>
<dbReference type="Pfam" id="PF07539">
    <property type="entry name" value="UTP20_N"/>
    <property type="match status" value="1"/>
</dbReference>
<feature type="domain" description="U3 small nucleolar RNA-associated protein 20 N-terminal" evidence="1">
    <location>
        <begin position="4"/>
        <end position="296"/>
    </location>
</feature>
<evidence type="ECO:0000313" key="4">
    <source>
        <dbReference type="WBParaSite" id="OFLC_0000677901-mRNA-1"/>
    </source>
</evidence>
<accession>A0A183HH18</accession>
<dbReference type="AlphaFoldDB" id="A0A183HH18"/>
<evidence type="ECO:0000259" key="1">
    <source>
        <dbReference type="Pfam" id="PF07539"/>
    </source>
</evidence>
<protein>
    <submittedName>
        <fullName evidence="4">DRIM domain-containing protein</fullName>
    </submittedName>
</protein>
<dbReference type="PANTHER" id="PTHR17695:SF11">
    <property type="entry name" value="SMALL SUBUNIT PROCESSOME COMPONENT 20 HOMOLOG"/>
    <property type="match status" value="1"/>
</dbReference>
<dbReference type="WBParaSite" id="OFLC_0000677901-mRNA-1">
    <property type="protein sequence ID" value="OFLC_0000677901-mRNA-1"/>
    <property type="gene ID" value="OFLC_0000677901"/>
</dbReference>
<dbReference type="InterPro" id="IPR011430">
    <property type="entry name" value="UTP20_N"/>
</dbReference>
<dbReference type="Proteomes" id="UP000267606">
    <property type="component" value="Unassembled WGS sequence"/>
</dbReference>
<keyword evidence="3" id="KW-1185">Reference proteome</keyword>
<dbReference type="InterPro" id="IPR052575">
    <property type="entry name" value="SSU_processome_comp_20"/>
</dbReference>
<sequence length="298" mass="34250">MYDSVFYVCQNRVFESDEINSFLMYIVVPQCIHHDDGSPKIPYNLLRLFLSWTSTPKLFYLLRLEVPLVSGNAQHSMLSILCSMLSSKSISKLMKEKIIDGVLNLLTLADETVPDPVAEISLTELPKISGLNSGTSMILSELPKLLAYIFDSLPLQDEKHKLNMKHLEVLSRISEFIQDEEMIRRYVSILLTFLESGILRSDDTVQSLLLTVLRMVVATTDAVQFLKNLIHVQSLLKERSHRETLQKIEEAIVMKLKESDKRKAELLSYVASLDAWDKRRIDEPDFDKRHNAYSNFLK</sequence>
<proteinExistence type="predicted"/>
<gene>
    <name evidence="2" type="ORF">OFLC_LOCUS6780</name>
</gene>
<dbReference type="STRING" id="387005.A0A183HH18"/>
<reference evidence="2 3" key="2">
    <citation type="submission" date="2018-11" db="EMBL/GenBank/DDBJ databases">
        <authorList>
            <consortium name="Pathogen Informatics"/>
        </authorList>
    </citation>
    <scope>NUCLEOTIDE SEQUENCE [LARGE SCALE GENOMIC DNA]</scope>
</reference>
<organism evidence="4">
    <name type="scientific">Onchocerca flexuosa</name>
    <dbReference type="NCBI Taxonomy" id="387005"/>
    <lineage>
        <taxon>Eukaryota</taxon>
        <taxon>Metazoa</taxon>
        <taxon>Ecdysozoa</taxon>
        <taxon>Nematoda</taxon>
        <taxon>Chromadorea</taxon>
        <taxon>Rhabditida</taxon>
        <taxon>Spirurina</taxon>
        <taxon>Spiruromorpha</taxon>
        <taxon>Filarioidea</taxon>
        <taxon>Onchocercidae</taxon>
        <taxon>Onchocerca</taxon>
    </lineage>
</organism>
<evidence type="ECO:0000313" key="2">
    <source>
        <dbReference type="EMBL" id="VDO47887.1"/>
    </source>
</evidence>
<name>A0A183HH18_9BILA</name>